<accession>A0ABN8B237</accession>
<evidence type="ECO:0000256" key="11">
    <source>
        <dbReference type="SAM" id="SignalP"/>
    </source>
</evidence>
<dbReference type="InterPro" id="IPR003146">
    <property type="entry name" value="M14A_act_pep"/>
</dbReference>
<dbReference type="InterPro" id="IPR000834">
    <property type="entry name" value="Peptidase_M14"/>
</dbReference>
<keyword evidence="8" id="KW-0862">Zinc</keyword>
<evidence type="ECO:0000256" key="7">
    <source>
        <dbReference type="ARBA" id="ARBA00022801"/>
    </source>
</evidence>
<dbReference type="Gene3D" id="3.30.70.340">
    <property type="entry name" value="Metallocarboxypeptidase-like"/>
    <property type="match status" value="1"/>
</dbReference>
<comment type="similarity">
    <text evidence="2">Belongs to the peptidase M14 family.</text>
</comment>
<evidence type="ECO:0000256" key="3">
    <source>
        <dbReference type="ARBA" id="ARBA00022645"/>
    </source>
</evidence>
<keyword evidence="10" id="KW-1015">Disulfide bond</keyword>
<evidence type="ECO:0000256" key="2">
    <source>
        <dbReference type="ARBA" id="ARBA00005988"/>
    </source>
</evidence>
<dbReference type="PANTHER" id="PTHR11705:SF153">
    <property type="entry name" value="ZINC CARBOXYPEPTIDASE A 1-LIKE PROTEIN"/>
    <property type="match status" value="1"/>
</dbReference>
<evidence type="ECO:0000256" key="4">
    <source>
        <dbReference type="ARBA" id="ARBA00022670"/>
    </source>
</evidence>
<keyword evidence="4" id="KW-0645">Protease</keyword>
<evidence type="ECO:0000313" key="13">
    <source>
        <dbReference type="EMBL" id="CAH0400616.1"/>
    </source>
</evidence>
<evidence type="ECO:0000256" key="10">
    <source>
        <dbReference type="ARBA" id="ARBA00023157"/>
    </source>
</evidence>
<keyword evidence="9" id="KW-0482">Metalloprotease</keyword>
<keyword evidence="14" id="KW-1185">Reference proteome</keyword>
<dbReference type="PANTHER" id="PTHR11705">
    <property type="entry name" value="PROTEASE FAMILY M14 CARBOXYPEPTIDASE A,B"/>
    <property type="match status" value="1"/>
</dbReference>
<dbReference type="InterPro" id="IPR036990">
    <property type="entry name" value="M14A-like_propep"/>
</dbReference>
<organism evidence="13 14">
    <name type="scientific">Chilo suppressalis</name>
    <name type="common">Asiatic rice borer moth</name>
    <dbReference type="NCBI Taxonomy" id="168631"/>
    <lineage>
        <taxon>Eukaryota</taxon>
        <taxon>Metazoa</taxon>
        <taxon>Ecdysozoa</taxon>
        <taxon>Arthropoda</taxon>
        <taxon>Hexapoda</taxon>
        <taxon>Insecta</taxon>
        <taxon>Pterygota</taxon>
        <taxon>Neoptera</taxon>
        <taxon>Endopterygota</taxon>
        <taxon>Lepidoptera</taxon>
        <taxon>Glossata</taxon>
        <taxon>Ditrysia</taxon>
        <taxon>Pyraloidea</taxon>
        <taxon>Crambidae</taxon>
        <taxon>Crambinae</taxon>
        <taxon>Chilo</taxon>
    </lineage>
</organism>
<gene>
    <name evidence="13" type="ORF">CHILSU_LOCUS3810</name>
</gene>
<dbReference type="Pfam" id="PF00246">
    <property type="entry name" value="Peptidase_M14"/>
    <property type="match status" value="1"/>
</dbReference>
<feature type="chain" id="PRO_5045435576" description="Peptidase M14 domain-containing protein" evidence="11">
    <location>
        <begin position="18"/>
        <end position="412"/>
    </location>
</feature>
<dbReference type="EMBL" id="OU963910">
    <property type="protein sequence ID" value="CAH0400616.1"/>
    <property type="molecule type" value="Genomic_DNA"/>
</dbReference>
<dbReference type="SMART" id="SM00631">
    <property type="entry name" value="Zn_pept"/>
    <property type="match status" value="1"/>
</dbReference>
<evidence type="ECO:0000256" key="1">
    <source>
        <dbReference type="ARBA" id="ARBA00001947"/>
    </source>
</evidence>
<dbReference type="Gene3D" id="3.40.630.10">
    <property type="entry name" value="Zn peptidases"/>
    <property type="match status" value="1"/>
</dbReference>
<evidence type="ECO:0000313" key="14">
    <source>
        <dbReference type="Proteomes" id="UP001153292"/>
    </source>
</evidence>
<evidence type="ECO:0000256" key="6">
    <source>
        <dbReference type="ARBA" id="ARBA00022729"/>
    </source>
</evidence>
<evidence type="ECO:0000256" key="5">
    <source>
        <dbReference type="ARBA" id="ARBA00022723"/>
    </source>
</evidence>
<keyword evidence="3" id="KW-0121">Carboxypeptidase</keyword>
<keyword evidence="6 11" id="KW-0732">Signal</keyword>
<dbReference type="Pfam" id="PF02244">
    <property type="entry name" value="Propep_M14"/>
    <property type="match status" value="1"/>
</dbReference>
<name>A0ABN8B237_CHISP</name>
<keyword evidence="5" id="KW-0479">Metal-binding</keyword>
<comment type="cofactor">
    <cofactor evidence="1">
        <name>Zn(2+)</name>
        <dbReference type="ChEBI" id="CHEBI:29105"/>
    </cofactor>
</comment>
<dbReference type="SUPFAM" id="SSF53187">
    <property type="entry name" value="Zn-dependent exopeptidases"/>
    <property type="match status" value="1"/>
</dbReference>
<sequence length="412" mass="46914">MLRSFLLLNSVIAFASTQQVRYDDYALYKVHPQNEEHIKFLNKLEQDNIGYDFWKTVKRVGDYASIVAPPELRNEFEHTLAKRNIRSDLMLANIQEAIESQANSRRKRDDGMHWTAQQTIDQIYGWFHELASQHSFVSIIQLGTTHEGRNITGIRISRGSSGRNIILEGGQIGADWLSPTVLTFVVDQLVRGEDRDARTAAQDFDWHIFPILNPDGHQFSQDSVRLWTKNRSPTFGTNLGVDLTRNWNSQWGVIGANFNPASNNYAGHGPFTEVETRSMSRYIESLYPTVVAYLSFRGFGQRLLIPFAHTTTPMYNYEQMVTIGRRAMGALAARYGTQYLVGPSLLLHDGSTGNVADFVKYRYNVTVVATYHLRDFGSYGYLLPPSQVLPSCEETFDSIMSLLREARHENII</sequence>
<proteinExistence type="inferred from homology"/>
<feature type="signal peptide" evidence="11">
    <location>
        <begin position="1"/>
        <end position="17"/>
    </location>
</feature>
<keyword evidence="7" id="KW-0378">Hydrolase</keyword>
<protein>
    <recommendedName>
        <fullName evidence="12">Peptidase M14 domain-containing protein</fullName>
    </recommendedName>
</protein>
<feature type="domain" description="Peptidase M14" evidence="12">
    <location>
        <begin position="118"/>
        <end position="394"/>
    </location>
</feature>
<dbReference type="Proteomes" id="UP001153292">
    <property type="component" value="Chromosome 17"/>
</dbReference>
<evidence type="ECO:0000256" key="9">
    <source>
        <dbReference type="ARBA" id="ARBA00023049"/>
    </source>
</evidence>
<evidence type="ECO:0000259" key="12">
    <source>
        <dbReference type="SMART" id="SM00631"/>
    </source>
</evidence>
<reference evidence="13" key="1">
    <citation type="submission" date="2021-12" db="EMBL/GenBank/DDBJ databases">
        <authorList>
            <person name="King R."/>
        </authorList>
    </citation>
    <scope>NUCLEOTIDE SEQUENCE</scope>
</reference>
<evidence type="ECO:0000256" key="8">
    <source>
        <dbReference type="ARBA" id="ARBA00022833"/>
    </source>
</evidence>
<dbReference type="SUPFAM" id="SSF54897">
    <property type="entry name" value="Protease propeptides/inhibitors"/>
    <property type="match status" value="1"/>
</dbReference>